<keyword evidence="4" id="KW-1185">Reference proteome</keyword>
<protein>
    <submittedName>
        <fullName evidence="3">CopG family transcriptional regulator</fullName>
    </submittedName>
</protein>
<dbReference type="AlphaFoldDB" id="A0A7Y3U0G8"/>
<feature type="domain" description="Ribbon-helix-helix protein CopG" evidence="2">
    <location>
        <begin position="38"/>
        <end position="69"/>
    </location>
</feature>
<accession>A0A7Y3U0G8</accession>
<evidence type="ECO:0000259" key="2">
    <source>
        <dbReference type="Pfam" id="PF01402"/>
    </source>
</evidence>
<dbReference type="SUPFAM" id="SSF47598">
    <property type="entry name" value="Ribbon-helix-helix"/>
    <property type="match status" value="1"/>
</dbReference>
<evidence type="ECO:0000313" key="4">
    <source>
        <dbReference type="Proteomes" id="UP000588806"/>
    </source>
</evidence>
<dbReference type="Proteomes" id="UP000588806">
    <property type="component" value="Unassembled WGS sequence"/>
</dbReference>
<proteinExistence type="predicted"/>
<evidence type="ECO:0000256" key="1">
    <source>
        <dbReference type="SAM" id="MobiDB-lite"/>
    </source>
</evidence>
<sequence>MVITKPKSKSTDATDTFISGAPDSDNQAKGVRKGNKRQISLTITPTLLDRVDELAAELGQSRAAIINMAIYRAVEHGLIKE</sequence>
<reference evidence="3 4" key="1">
    <citation type="submission" date="2020-05" db="EMBL/GenBank/DDBJ databases">
        <authorList>
            <person name="Ruan W."/>
            <person name="Jeon C.O."/>
            <person name="Chun B.H."/>
        </authorList>
    </citation>
    <scope>NUCLEOTIDE SEQUENCE [LARGE SCALE GENOMIC DNA]</scope>
    <source>
        <strain evidence="3 4">TBZ9</strain>
    </source>
</reference>
<reference evidence="3 4" key="2">
    <citation type="submission" date="2020-06" db="EMBL/GenBank/DDBJ databases">
        <title>Halomonas songnenensis sp. nov., a moderately halophilic bacterium isolated from saline and alkaline soils.</title>
        <authorList>
            <person name="Jiang J."/>
            <person name="Pan Y."/>
        </authorList>
    </citation>
    <scope>NUCLEOTIDE SEQUENCE [LARGE SCALE GENOMIC DNA]</scope>
    <source>
        <strain evidence="3 4">TBZ9</strain>
    </source>
</reference>
<dbReference type="RefSeq" id="WP_171703315.1">
    <property type="nucleotide sequence ID" value="NZ_JABFHI010000012.1"/>
</dbReference>
<dbReference type="GO" id="GO:0006355">
    <property type="term" value="P:regulation of DNA-templated transcription"/>
    <property type="evidence" value="ECO:0007669"/>
    <property type="project" value="InterPro"/>
</dbReference>
<name>A0A7Y3U0G8_9GAMM</name>
<dbReference type="EMBL" id="JABFHI010000012">
    <property type="protein sequence ID" value="NOG32857.1"/>
    <property type="molecule type" value="Genomic_DNA"/>
</dbReference>
<gene>
    <name evidence="3" type="ORF">HLB35_15790</name>
</gene>
<comment type="caution">
    <text evidence="3">The sequence shown here is derived from an EMBL/GenBank/DDBJ whole genome shotgun (WGS) entry which is preliminary data.</text>
</comment>
<dbReference type="InterPro" id="IPR002145">
    <property type="entry name" value="CopG"/>
</dbReference>
<evidence type="ECO:0000313" key="3">
    <source>
        <dbReference type="EMBL" id="NOG32857.1"/>
    </source>
</evidence>
<organism evidence="3 4">
    <name type="scientific">Vreelandella azerica</name>
    <dbReference type="NCBI Taxonomy" id="2732867"/>
    <lineage>
        <taxon>Bacteria</taxon>
        <taxon>Pseudomonadati</taxon>
        <taxon>Pseudomonadota</taxon>
        <taxon>Gammaproteobacteria</taxon>
        <taxon>Oceanospirillales</taxon>
        <taxon>Halomonadaceae</taxon>
        <taxon>Vreelandella</taxon>
    </lineage>
</organism>
<dbReference type="Pfam" id="PF01402">
    <property type="entry name" value="RHH_1"/>
    <property type="match status" value="1"/>
</dbReference>
<dbReference type="InterPro" id="IPR010985">
    <property type="entry name" value="Ribbon_hlx_hlx"/>
</dbReference>
<feature type="region of interest" description="Disordered" evidence="1">
    <location>
        <begin position="1"/>
        <end position="33"/>
    </location>
</feature>